<proteinExistence type="predicted"/>
<evidence type="ECO:0000313" key="2">
    <source>
        <dbReference type="Proteomes" id="UP001206925"/>
    </source>
</evidence>
<sequence>MNCNPACNLPVPKFQNSKITNHAPSDFTHLGFQIQPQCSNPALKSIVAGPPFASDGLFPSVSCFPLDMEKKKDEVKGAELLLIDTTASDTCRGWHSLFGSGCEIVFTVRKVTSLMICIEMLITGKPNNKLNDGVDQVLRMKHDGPKRLRQRVRDLELQRETRVKETKSGSIVWDDVNEEEEHPFRYPHHLFFEPINHESLTDDETDLTTVVWDESDGEEGDNEGKDDEEAREDELKIYVIFDEFLKFNTIAYGSITVARGDNSVVGGDDEPSLESQLIPAVQQAQVSFNAPASSEKTVNQVHENFVSIERCKKSGSTDEKGEDQLSKFDLTVYSQQDSSNVEWNDSSQASCSHMDADEIFNLLLIASSQ</sequence>
<evidence type="ECO:0000313" key="1">
    <source>
        <dbReference type="EMBL" id="KAI7727732.1"/>
    </source>
</evidence>
<dbReference type="Proteomes" id="UP001206925">
    <property type="component" value="Unassembled WGS sequence"/>
</dbReference>
<dbReference type="AlphaFoldDB" id="A0AAD5BQN8"/>
<organism evidence="1 2">
    <name type="scientific">Ambrosia artemisiifolia</name>
    <name type="common">Common ragweed</name>
    <dbReference type="NCBI Taxonomy" id="4212"/>
    <lineage>
        <taxon>Eukaryota</taxon>
        <taxon>Viridiplantae</taxon>
        <taxon>Streptophyta</taxon>
        <taxon>Embryophyta</taxon>
        <taxon>Tracheophyta</taxon>
        <taxon>Spermatophyta</taxon>
        <taxon>Magnoliopsida</taxon>
        <taxon>eudicotyledons</taxon>
        <taxon>Gunneridae</taxon>
        <taxon>Pentapetalae</taxon>
        <taxon>asterids</taxon>
        <taxon>campanulids</taxon>
        <taxon>Asterales</taxon>
        <taxon>Asteraceae</taxon>
        <taxon>Asteroideae</taxon>
        <taxon>Heliantheae alliance</taxon>
        <taxon>Heliantheae</taxon>
        <taxon>Ambrosia</taxon>
    </lineage>
</organism>
<dbReference type="EMBL" id="JAMZMK010011329">
    <property type="protein sequence ID" value="KAI7727732.1"/>
    <property type="molecule type" value="Genomic_DNA"/>
</dbReference>
<accession>A0AAD5BQN8</accession>
<comment type="caution">
    <text evidence="1">The sequence shown here is derived from an EMBL/GenBank/DDBJ whole genome shotgun (WGS) entry which is preliminary data.</text>
</comment>
<gene>
    <name evidence="1" type="ORF">M8C21_005991</name>
</gene>
<keyword evidence="2" id="KW-1185">Reference proteome</keyword>
<name>A0AAD5BQN8_AMBAR</name>
<protein>
    <submittedName>
        <fullName evidence="1">Uncharacterized protein</fullName>
    </submittedName>
</protein>
<reference evidence="1" key="1">
    <citation type="submission" date="2022-06" db="EMBL/GenBank/DDBJ databases">
        <title>Uncovering the hologenomic basis of an extraordinary plant invasion.</title>
        <authorList>
            <person name="Bieker V.C."/>
            <person name="Martin M.D."/>
            <person name="Gilbert T."/>
            <person name="Hodgins K."/>
            <person name="Battlay P."/>
            <person name="Petersen B."/>
            <person name="Wilson J."/>
        </authorList>
    </citation>
    <scope>NUCLEOTIDE SEQUENCE</scope>
    <source>
        <strain evidence="1">AA19_3_7</strain>
        <tissue evidence="1">Leaf</tissue>
    </source>
</reference>